<keyword evidence="2" id="KW-0808">Transferase</keyword>
<comment type="caution">
    <text evidence="2">The sequence shown here is derived from an EMBL/GenBank/DDBJ whole genome shotgun (WGS) entry which is preliminary data.</text>
</comment>
<dbReference type="PROSITE" id="PS01330">
    <property type="entry name" value="PABS_1"/>
    <property type="match status" value="1"/>
</dbReference>
<keyword evidence="2" id="KW-0489">Methyltransferase</keyword>
<accession>A0A2M9BMM2</accession>
<dbReference type="OrthoDB" id="836632at2"/>
<proteinExistence type="predicted"/>
<dbReference type="Gene3D" id="3.40.50.150">
    <property type="entry name" value="Vaccinia Virus protein VP39"/>
    <property type="match status" value="1"/>
</dbReference>
<dbReference type="Pfam" id="PF08242">
    <property type="entry name" value="Methyltransf_12"/>
    <property type="match status" value="1"/>
</dbReference>
<dbReference type="InterPro" id="IPR013217">
    <property type="entry name" value="Methyltransf_12"/>
</dbReference>
<dbReference type="SUPFAM" id="SSF53335">
    <property type="entry name" value="S-adenosyl-L-methionine-dependent methyltransferases"/>
    <property type="match status" value="1"/>
</dbReference>
<keyword evidence="3" id="KW-1185">Reference proteome</keyword>
<evidence type="ECO:0000313" key="3">
    <source>
        <dbReference type="Proteomes" id="UP000228535"/>
    </source>
</evidence>
<dbReference type="InterPro" id="IPR029063">
    <property type="entry name" value="SAM-dependent_MTases_sf"/>
</dbReference>
<dbReference type="InterPro" id="IPR030373">
    <property type="entry name" value="PABS_CS"/>
</dbReference>
<dbReference type="EMBL" id="PGFA01000001">
    <property type="protein sequence ID" value="PJJ59191.1"/>
    <property type="molecule type" value="Genomic_DNA"/>
</dbReference>
<reference evidence="2 3" key="1">
    <citation type="submission" date="2017-11" db="EMBL/GenBank/DDBJ databases">
        <title>Genomic Encyclopedia of Archaeal and Bacterial Type Strains, Phase II (KMG-II): From Individual Species to Whole Genera.</title>
        <authorList>
            <person name="Goeker M."/>
        </authorList>
    </citation>
    <scope>NUCLEOTIDE SEQUENCE [LARGE SCALE GENOMIC DNA]</scope>
    <source>
        <strain evidence="2 3">DSM 11115</strain>
    </source>
</reference>
<gene>
    <name evidence="2" type="ORF">CLV45_0606</name>
</gene>
<dbReference type="RefSeq" id="WP_100334920.1">
    <property type="nucleotide sequence ID" value="NZ_PGFA01000001.1"/>
</dbReference>
<protein>
    <submittedName>
        <fullName evidence="2">Methyltransferase family protein</fullName>
    </submittedName>
</protein>
<feature type="domain" description="Methyltransferase type 12" evidence="1">
    <location>
        <begin position="46"/>
        <end position="144"/>
    </location>
</feature>
<dbReference type="GO" id="GO:0032259">
    <property type="term" value="P:methylation"/>
    <property type="evidence" value="ECO:0007669"/>
    <property type="project" value="UniProtKB-KW"/>
</dbReference>
<dbReference type="AlphaFoldDB" id="A0A2M9BMM2"/>
<dbReference type="GO" id="GO:0008168">
    <property type="term" value="F:methyltransferase activity"/>
    <property type="evidence" value="ECO:0007669"/>
    <property type="project" value="UniProtKB-KW"/>
</dbReference>
<dbReference type="Proteomes" id="UP000228535">
    <property type="component" value="Unassembled WGS sequence"/>
</dbReference>
<evidence type="ECO:0000259" key="1">
    <source>
        <dbReference type="Pfam" id="PF08242"/>
    </source>
</evidence>
<sequence>MSSVDAGFDRVAPFYDPLARLVFGDALRRAQQAALAGLPPGRPRVLIIGGGSGWVLGEVLQRRPDARVLYLEASALMLAKSRATLLQAAPEHAGQVEFRLGTEHDLRPDESFDAIITFFFLDLFEPRRLQAILDALNQARRPGAPWLLADFRPAQTLWQRLLLQTMYRFFRLTTGISGRAMPDLHPALRCLGLVVQQQHVFFRGLVEATVFG</sequence>
<organism evidence="2 3">
    <name type="scientific">Hymenobacter chitinivorans DSM 11115</name>
    <dbReference type="NCBI Taxonomy" id="1121954"/>
    <lineage>
        <taxon>Bacteria</taxon>
        <taxon>Pseudomonadati</taxon>
        <taxon>Bacteroidota</taxon>
        <taxon>Cytophagia</taxon>
        <taxon>Cytophagales</taxon>
        <taxon>Hymenobacteraceae</taxon>
        <taxon>Hymenobacter</taxon>
    </lineage>
</organism>
<name>A0A2M9BMM2_9BACT</name>
<evidence type="ECO:0000313" key="2">
    <source>
        <dbReference type="EMBL" id="PJJ59191.1"/>
    </source>
</evidence>
<dbReference type="CDD" id="cd02440">
    <property type="entry name" value="AdoMet_MTases"/>
    <property type="match status" value="1"/>
</dbReference>